<evidence type="ECO:0000256" key="1">
    <source>
        <dbReference type="SAM" id="MobiDB-lite"/>
    </source>
</evidence>
<organism evidence="3 4">
    <name type="scientific">Marmota monax</name>
    <name type="common">Woodchuck</name>
    <dbReference type="NCBI Taxonomy" id="9995"/>
    <lineage>
        <taxon>Eukaryota</taxon>
        <taxon>Metazoa</taxon>
        <taxon>Chordata</taxon>
        <taxon>Craniata</taxon>
        <taxon>Vertebrata</taxon>
        <taxon>Euteleostomi</taxon>
        <taxon>Mammalia</taxon>
        <taxon>Eutheria</taxon>
        <taxon>Euarchontoglires</taxon>
        <taxon>Glires</taxon>
        <taxon>Rodentia</taxon>
        <taxon>Sciuromorpha</taxon>
        <taxon>Sciuridae</taxon>
        <taxon>Xerinae</taxon>
        <taxon>Marmotini</taxon>
        <taxon>Marmota</taxon>
    </lineage>
</organism>
<accession>A0A5E4A7Q3</accession>
<reference evidence="2" key="2">
    <citation type="submission" date="2020-08" db="EMBL/GenBank/DDBJ databases">
        <authorList>
            <person name="Shumante A."/>
            <person name="Zimin A.V."/>
            <person name="Puiu D."/>
            <person name="Salzberg S.L."/>
        </authorList>
    </citation>
    <scope>NUCLEOTIDE SEQUENCE</scope>
    <source>
        <strain evidence="2">WC2-LM</strain>
        <tissue evidence="2">Liver</tissue>
    </source>
</reference>
<evidence type="ECO:0000313" key="2">
    <source>
        <dbReference type="EMBL" id="KAF7462974.1"/>
    </source>
</evidence>
<dbReference type="EMBL" id="CABDUW010000027">
    <property type="protein sequence ID" value="VTJ53293.1"/>
    <property type="molecule type" value="Genomic_DNA"/>
</dbReference>
<sequence>MTDRPQEKPPEPGPQLSPLLPKSRCEQRLLTTVVFGPYLSSGEDVKPRALQMSGTGQEEPLAPASFTDMSAME</sequence>
<proteinExistence type="predicted"/>
<feature type="compositionally biased region" description="Basic and acidic residues" evidence="1">
    <location>
        <begin position="1"/>
        <end position="10"/>
    </location>
</feature>
<dbReference type="Proteomes" id="UP000335636">
    <property type="component" value="Unassembled WGS sequence"/>
</dbReference>
<protein>
    <submittedName>
        <fullName evidence="3">Uncharacterized protein</fullName>
    </submittedName>
</protein>
<keyword evidence="4" id="KW-1185">Reference proteome</keyword>
<reference evidence="3 4" key="1">
    <citation type="submission" date="2019-04" db="EMBL/GenBank/DDBJ databases">
        <authorList>
            <person name="Alioto T."/>
            <person name="Alioto T."/>
        </authorList>
    </citation>
    <scope>NUCLEOTIDE SEQUENCE [LARGE SCALE GENOMIC DNA]</scope>
</reference>
<dbReference type="AlphaFoldDB" id="A0A5E4A7Q3"/>
<feature type="region of interest" description="Disordered" evidence="1">
    <location>
        <begin position="1"/>
        <end position="23"/>
    </location>
</feature>
<dbReference type="Proteomes" id="UP000662637">
    <property type="component" value="Unassembled WGS sequence"/>
</dbReference>
<dbReference type="EMBL" id="WJEC01008282">
    <property type="protein sequence ID" value="KAF7462974.1"/>
    <property type="molecule type" value="Genomic_DNA"/>
</dbReference>
<evidence type="ECO:0000313" key="3">
    <source>
        <dbReference type="EMBL" id="VTJ53293.1"/>
    </source>
</evidence>
<gene>
    <name evidence="2" type="ORF">GHT09_010611</name>
    <name evidence="3" type="ORF">MONAX_5E031143</name>
</gene>
<feature type="region of interest" description="Disordered" evidence="1">
    <location>
        <begin position="37"/>
        <end position="73"/>
    </location>
</feature>
<name>A0A5E4A7Q3_MARMO</name>
<evidence type="ECO:0000313" key="4">
    <source>
        <dbReference type="Proteomes" id="UP000335636"/>
    </source>
</evidence>